<dbReference type="AlphaFoldDB" id="A0AB35V0H5"/>
<dbReference type="EMBL" id="JAXHPL010000041">
    <property type="protein sequence ID" value="MDY6487192.1"/>
    <property type="molecule type" value="Genomic_DNA"/>
</dbReference>
<organism evidence="1 2">
    <name type="scientific">Acinetobacter faecalis</name>
    <dbReference type="NCBI Taxonomy" id="2665161"/>
    <lineage>
        <taxon>Bacteria</taxon>
        <taxon>Pseudomonadati</taxon>
        <taxon>Pseudomonadota</taxon>
        <taxon>Gammaproteobacteria</taxon>
        <taxon>Moraxellales</taxon>
        <taxon>Moraxellaceae</taxon>
        <taxon>Acinetobacter</taxon>
    </lineage>
</organism>
<dbReference type="Proteomes" id="UP001278995">
    <property type="component" value="Unassembled WGS sequence"/>
</dbReference>
<proteinExistence type="predicted"/>
<evidence type="ECO:0000313" key="2">
    <source>
        <dbReference type="Proteomes" id="UP001278995"/>
    </source>
</evidence>
<accession>A0AB35V0H5</accession>
<dbReference type="RefSeq" id="WP_321087123.1">
    <property type="nucleotide sequence ID" value="NZ_JAXHPH010000001.1"/>
</dbReference>
<protein>
    <submittedName>
        <fullName evidence="1">Uncharacterized protein</fullName>
    </submittedName>
</protein>
<reference evidence="1 2" key="1">
    <citation type="submission" date="2023-11" db="EMBL/GenBank/DDBJ databases">
        <title>The common occurrence of Acinetobacte faecalis in cattle feces and its emended description.</title>
        <authorList>
            <person name="Kyselkova M."/>
            <person name="Xanthopoulou K."/>
            <person name="Shestivska V."/>
            <person name="Spanelova P."/>
            <person name="Maixnerova M."/>
            <person name="Higgins P.G."/>
            <person name="Nemec A."/>
        </authorList>
    </citation>
    <scope>NUCLEOTIDE SEQUENCE [LARGE SCALE GENOMIC DNA]</scope>
    <source>
        <strain evidence="1 2">ANC 7483</strain>
    </source>
</reference>
<gene>
    <name evidence="1" type="ORF">SKM51_08320</name>
</gene>
<evidence type="ECO:0000313" key="1">
    <source>
        <dbReference type="EMBL" id="MDY6487192.1"/>
    </source>
</evidence>
<name>A0AB35V0H5_9GAMM</name>
<sequence>MSVDNLMIGHSREVLANLGIDIWVSKGAVCQQLPQSTIWRDQNTPEVMLDITSHVEISTTDELLNDPILSFEAEQSKQVQGKLEQKEEPIEAVEQELRPSIILEPFNIQALVLSHLVILMEGTNITSDQQLLWSNIQRAVQAEFTELNWPFALPELQDGYGVESFIQGFLDVISTEKTVLVLGQVPHYTKSNIMHLASLQEMLDEPFLKKRLWKFIQNKV</sequence>
<comment type="caution">
    <text evidence="1">The sequence shown here is derived from an EMBL/GenBank/DDBJ whole genome shotgun (WGS) entry which is preliminary data.</text>
</comment>